<comment type="similarity">
    <text evidence="1">Belongs to the histone deacetylase family.</text>
</comment>
<dbReference type="InterPro" id="IPR023696">
    <property type="entry name" value="Ureohydrolase_dom_sf"/>
</dbReference>
<dbReference type="PANTHER" id="PTHR10625:SF10">
    <property type="entry name" value="HISTONE DEACETYLASE HDAC1"/>
    <property type="match status" value="1"/>
</dbReference>
<evidence type="ECO:0000256" key="1">
    <source>
        <dbReference type="ARBA" id="ARBA00005947"/>
    </source>
</evidence>
<dbReference type="Gene3D" id="3.40.800.20">
    <property type="entry name" value="Histone deacetylase domain"/>
    <property type="match status" value="1"/>
</dbReference>
<dbReference type="STRING" id="404433.BTW07_03405"/>
<organism evidence="3 4">
    <name type="scientific">Salinicola socius</name>
    <dbReference type="NCBI Taxonomy" id="404433"/>
    <lineage>
        <taxon>Bacteria</taxon>
        <taxon>Pseudomonadati</taxon>
        <taxon>Pseudomonadota</taxon>
        <taxon>Gammaproteobacteria</taxon>
        <taxon>Oceanospirillales</taxon>
        <taxon>Halomonadaceae</taxon>
        <taxon>Salinicola</taxon>
    </lineage>
</organism>
<dbReference type="OrthoDB" id="9808367at2"/>
<gene>
    <name evidence="3" type="ORF">BTW07_03405</name>
</gene>
<evidence type="ECO:0000259" key="2">
    <source>
        <dbReference type="Pfam" id="PF00850"/>
    </source>
</evidence>
<proteinExistence type="inferred from homology"/>
<accession>A0A1Q8SVR4</accession>
<keyword evidence="4" id="KW-1185">Reference proteome</keyword>
<dbReference type="EMBL" id="MSDO01000003">
    <property type="protein sequence ID" value="OLO05535.1"/>
    <property type="molecule type" value="Genomic_DNA"/>
</dbReference>
<dbReference type="PANTHER" id="PTHR10625">
    <property type="entry name" value="HISTONE DEACETYLASE HDAC1-RELATED"/>
    <property type="match status" value="1"/>
</dbReference>
<dbReference type="GO" id="GO:0040029">
    <property type="term" value="P:epigenetic regulation of gene expression"/>
    <property type="evidence" value="ECO:0007669"/>
    <property type="project" value="TreeGrafter"/>
</dbReference>
<dbReference type="InterPro" id="IPR037138">
    <property type="entry name" value="His_deacetylse_dom_sf"/>
</dbReference>
<dbReference type="InterPro" id="IPR000286">
    <property type="entry name" value="HDACs"/>
</dbReference>
<dbReference type="SUPFAM" id="SSF52768">
    <property type="entry name" value="Arginase/deacetylase"/>
    <property type="match status" value="1"/>
</dbReference>
<feature type="domain" description="Histone deacetylase" evidence="2">
    <location>
        <begin position="20"/>
        <end position="304"/>
    </location>
</feature>
<evidence type="ECO:0000313" key="4">
    <source>
        <dbReference type="Proteomes" id="UP000186878"/>
    </source>
</evidence>
<sequence length="311" mass="34018">MITSYLTHPDIALHDMGSHHPESPMRLQAIRARLMLSGLLQQTMQSEPGPATRLQLERVHAPDYLSALDAQQPQSGLQQLDSDTRMGPHSLEAAALGAGAAVRGVDLVCGNRADNVFCAVRPPGHHAERALAMGFCFYNNIAVAAAHARAVHGIERIAILDFDVHQGNGTLDIFHDDPAILVCSSYQEAFYPWRYLAGDWPNIVNTPLAAGTGSLGFRNAVEREWLPALERHRPQLILLSSGFDAHRDDPLGQLALDHEDFHWITTFAMDIARRHAGGKLVSVLEGGYHLKTLPLSVEAHLTALLGHPYSP</sequence>
<dbReference type="GO" id="GO:0004407">
    <property type="term" value="F:histone deacetylase activity"/>
    <property type="evidence" value="ECO:0007669"/>
    <property type="project" value="TreeGrafter"/>
</dbReference>
<dbReference type="PRINTS" id="PR01270">
    <property type="entry name" value="HDASUPER"/>
</dbReference>
<reference evidence="3 4" key="1">
    <citation type="submission" date="2016-12" db="EMBL/GenBank/DDBJ databases">
        <title>Draft genome sequences of strains Salinicola socius SMB35, Salinicola sp. MH3R3-1 and Chromohalobacter sp. SMB17 from the Verkhnekamsk potash mining region of Russia.</title>
        <authorList>
            <person name="Mavrodi D.V."/>
            <person name="Olsson B.E."/>
            <person name="Korsakova E.S."/>
            <person name="Pyankova A."/>
            <person name="Mavrodi O.V."/>
            <person name="Plotnikova E.G."/>
        </authorList>
    </citation>
    <scope>NUCLEOTIDE SEQUENCE [LARGE SCALE GENOMIC DNA]</scope>
    <source>
        <strain evidence="3 4">SMB35</strain>
    </source>
</reference>
<evidence type="ECO:0000313" key="3">
    <source>
        <dbReference type="EMBL" id="OLO05535.1"/>
    </source>
</evidence>
<dbReference type="AlphaFoldDB" id="A0A1Q8SVR4"/>
<dbReference type="CDD" id="cd11599">
    <property type="entry name" value="HDAC_classII_2"/>
    <property type="match status" value="1"/>
</dbReference>
<dbReference type="InterPro" id="IPR023801">
    <property type="entry name" value="His_deacetylse_dom"/>
</dbReference>
<dbReference type="Proteomes" id="UP000186878">
    <property type="component" value="Unassembled WGS sequence"/>
</dbReference>
<dbReference type="Pfam" id="PF00850">
    <property type="entry name" value="Hist_deacetyl"/>
    <property type="match status" value="1"/>
</dbReference>
<protein>
    <submittedName>
        <fullName evidence="3">Deacetylase</fullName>
    </submittedName>
</protein>
<dbReference type="RefSeq" id="WP_075568756.1">
    <property type="nucleotide sequence ID" value="NZ_MSDO01000003.1"/>
</dbReference>
<name>A0A1Q8SVR4_9GAMM</name>
<comment type="caution">
    <text evidence="3">The sequence shown here is derived from an EMBL/GenBank/DDBJ whole genome shotgun (WGS) entry which is preliminary data.</text>
</comment>